<evidence type="ECO:0000256" key="3">
    <source>
        <dbReference type="ARBA" id="ARBA00023139"/>
    </source>
</evidence>
<dbReference type="Proteomes" id="UP001229244">
    <property type="component" value="Unassembled WGS sequence"/>
</dbReference>
<evidence type="ECO:0000256" key="6">
    <source>
        <dbReference type="HAMAP-Rule" id="MF_00922"/>
    </source>
</evidence>
<comment type="similarity">
    <text evidence="6">Belongs to the BamD family.</text>
</comment>
<dbReference type="EMBL" id="JAUSUL010000002">
    <property type="protein sequence ID" value="MDQ0315325.1"/>
    <property type="molecule type" value="Genomic_DNA"/>
</dbReference>
<dbReference type="GO" id="GO:1990063">
    <property type="term" value="C:Bam protein complex"/>
    <property type="evidence" value="ECO:0007669"/>
    <property type="project" value="TreeGrafter"/>
</dbReference>
<keyword evidence="4 6" id="KW-0998">Cell outer membrane</keyword>
<dbReference type="InterPro" id="IPR017689">
    <property type="entry name" value="BamD"/>
</dbReference>
<comment type="subcellular location">
    <subcellularLocation>
        <location evidence="6">Cell outer membrane</location>
        <topology evidence="6">Lipid-anchor</topology>
    </subcellularLocation>
</comment>
<comment type="subunit">
    <text evidence="6">Part of the Bam complex.</text>
</comment>
<protein>
    <recommendedName>
        <fullName evidence="6">Outer membrane protein assembly factor BamD</fullName>
    </recommendedName>
</protein>
<dbReference type="PANTHER" id="PTHR37423">
    <property type="entry name" value="SOLUBLE LYTIC MUREIN TRANSGLYCOSYLASE-RELATED"/>
    <property type="match status" value="1"/>
</dbReference>
<evidence type="ECO:0000256" key="2">
    <source>
        <dbReference type="ARBA" id="ARBA00023136"/>
    </source>
</evidence>
<name>A0AAE3VPD5_9HYPH</name>
<keyword evidence="10" id="KW-1185">Reference proteome</keyword>
<dbReference type="PANTHER" id="PTHR37423:SF1">
    <property type="entry name" value="OUTER MEMBRANE PROTEIN ASSEMBLY FACTOR BAMD"/>
    <property type="match status" value="1"/>
</dbReference>
<dbReference type="Pfam" id="PF13525">
    <property type="entry name" value="YfiO"/>
    <property type="match status" value="1"/>
</dbReference>
<feature type="signal peptide" evidence="7">
    <location>
        <begin position="1"/>
        <end position="22"/>
    </location>
</feature>
<comment type="caution">
    <text evidence="9">The sequence shown here is derived from an EMBL/GenBank/DDBJ whole genome shotgun (WGS) entry which is preliminary data.</text>
</comment>
<evidence type="ECO:0000256" key="7">
    <source>
        <dbReference type="SAM" id="SignalP"/>
    </source>
</evidence>
<dbReference type="SUPFAM" id="SSF48452">
    <property type="entry name" value="TPR-like"/>
    <property type="match status" value="1"/>
</dbReference>
<evidence type="ECO:0000313" key="10">
    <source>
        <dbReference type="Proteomes" id="UP001229244"/>
    </source>
</evidence>
<organism evidence="9 10">
    <name type="scientific">Amorphus orientalis</name>
    <dbReference type="NCBI Taxonomy" id="649198"/>
    <lineage>
        <taxon>Bacteria</taxon>
        <taxon>Pseudomonadati</taxon>
        <taxon>Pseudomonadota</taxon>
        <taxon>Alphaproteobacteria</taxon>
        <taxon>Hyphomicrobiales</taxon>
        <taxon>Amorphaceae</taxon>
        <taxon>Amorphus</taxon>
    </lineage>
</organism>
<dbReference type="GO" id="GO:0043165">
    <property type="term" value="P:Gram-negative-bacterium-type cell outer membrane assembly"/>
    <property type="evidence" value="ECO:0007669"/>
    <property type="project" value="UniProtKB-UniRule"/>
</dbReference>
<dbReference type="InterPro" id="IPR039565">
    <property type="entry name" value="BamD-like"/>
</dbReference>
<reference evidence="9" key="1">
    <citation type="submission" date="2023-07" db="EMBL/GenBank/DDBJ databases">
        <title>Genomic Encyclopedia of Type Strains, Phase IV (KMG-IV): sequencing the most valuable type-strain genomes for metagenomic binning, comparative biology and taxonomic classification.</title>
        <authorList>
            <person name="Goeker M."/>
        </authorList>
    </citation>
    <scope>NUCLEOTIDE SEQUENCE</scope>
    <source>
        <strain evidence="9">DSM 21202</strain>
    </source>
</reference>
<dbReference type="Gene3D" id="1.25.40.10">
    <property type="entry name" value="Tetratricopeptide repeat domain"/>
    <property type="match status" value="1"/>
</dbReference>
<accession>A0AAE3VPD5</accession>
<gene>
    <name evidence="6" type="primary">bamD</name>
    <name evidence="9" type="ORF">J2S73_001782</name>
</gene>
<dbReference type="AlphaFoldDB" id="A0AAE3VPD5"/>
<feature type="chain" id="PRO_5042224137" description="Outer membrane protein assembly factor BamD" evidence="7">
    <location>
        <begin position="23"/>
        <end position="270"/>
    </location>
</feature>
<keyword evidence="5 6" id="KW-0449">Lipoprotein</keyword>
<feature type="domain" description="Outer membrane lipoprotein BamD-like" evidence="8">
    <location>
        <begin position="29"/>
        <end position="224"/>
    </location>
</feature>
<dbReference type="CDD" id="cd15830">
    <property type="entry name" value="BamD"/>
    <property type="match status" value="1"/>
</dbReference>
<comment type="function">
    <text evidence="6">Part of the outer membrane protein assembly complex, which is involved in assembly and insertion of beta-barrel proteins into the outer membrane.</text>
</comment>
<dbReference type="NCBIfam" id="TIGR03302">
    <property type="entry name" value="OM_YfiO"/>
    <property type="match status" value="1"/>
</dbReference>
<dbReference type="PROSITE" id="PS51257">
    <property type="entry name" value="PROKAR_LIPOPROTEIN"/>
    <property type="match status" value="1"/>
</dbReference>
<evidence type="ECO:0000256" key="1">
    <source>
        <dbReference type="ARBA" id="ARBA00022729"/>
    </source>
</evidence>
<keyword evidence="1 6" id="KW-0732">Signal</keyword>
<sequence length="270" mass="31059">MKRSLIALLAVLFLAACSSDDADQLAFQDVPADQLYNEALVLMNDGSYREAIVKLRELDRLHPYTEYARRAMVMLAFSNYSTGRYDEAINSARRYLALYPGHKDAAYAQYIIGNSYFRQIPDVTRDQEMTQKALAAMDELVRNYPDSEYATDARRKIQVTRDQLAGKEMDVGRYYLQRDDYLAAINRFRTVVEQYQDTRHIEEALFRLTEAYYALGIVPEAQTAAAVLGHNFPDSQWYKDAYSLLKEGGYEPSENRKSWISRAFDGINVL</sequence>
<proteinExistence type="inferred from homology"/>
<keyword evidence="3 6" id="KW-0564">Palmitate</keyword>
<dbReference type="HAMAP" id="MF_00922">
    <property type="entry name" value="OM_assembly_BamD"/>
    <property type="match status" value="1"/>
</dbReference>
<evidence type="ECO:0000313" key="9">
    <source>
        <dbReference type="EMBL" id="MDQ0315325.1"/>
    </source>
</evidence>
<dbReference type="GO" id="GO:0051205">
    <property type="term" value="P:protein insertion into membrane"/>
    <property type="evidence" value="ECO:0007669"/>
    <property type="project" value="UniProtKB-UniRule"/>
</dbReference>
<keyword evidence="2 6" id="KW-0472">Membrane</keyword>
<dbReference type="InterPro" id="IPR011990">
    <property type="entry name" value="TPR-like_helical_dom_sf"/>
</dbReference>
<evidence type="ECO:0000259" key="8">
    <source>
        <dbReference type="Pfam" id="PF13525"/>
    </source>
</evidence>
<evidence type="ECO:0000256" key="4">
    <source>
        <dbReference type="ARBA" id="ARBA00023237"/>
    </source>
</evidence>
<evidence type="ECO:0000256" key="5">
    <source>
        <dbReference type="ARBA" id="ARBA00023288"/>
    </source>
</evidence>
<dbReference type="RefSeq" id="WP_306885158.1">
    <property type="nucleotide sequence ID" value="NZ_JAUSUL010000002.1"/>
</dbReference>